<comment type="caution">
    <text evidence="1">The sequence shown here is derived from an EMBL/GenBank/DDBJ whole genome shotgun (WGS) entry which is preliminary data.</text>
</comment>
<dbReference type="OrthoDB" id="6021902at2"/>
<dbReference type="SUPFAM" id="SSF48371">
    <property type="entry name" value="ARM repeat"/>
    <property type="match status" value="1"/>
</dbReference>
<organism evidence="1 2">
    <name type="scientific">Fluviicoccus keumensis</name>
    <dbReference type="NCBI Taxonomy" id="1435465"/>
    <lineage>
        <taxon>Bacteria</taxon>
        <taxon>Pseudomonadati</taxon>
        <taxon>Pseudomonadota</taxon>
        <taxon>Gammaproteobacteria</taxon>
        <taxon>Moraxellales</taxon>
        <taxon>Moraxellaceae</taxon>
        <taxon>Fluviicoccus</taxon>
    </lineage>
</organism>
<dbReference type="InterPro" id="IPR016024">
    <property type="entry name" value="ARM-type_fold"/>
</dbReference>
<evidence type="ECO:0000313" key="2">
    <source>
        <dbReference type="Proteomes" id="UP000292423"/>
    </source>
</evidence>
<name>A0A4Q7ZBF8_9GAMM</name>
<dbReference type="EMBL" id="SHKX01000010">
    <property type="protein sequence ID" value="RZU47494.1"/>
    <property type="molecule type" value="Genomic_DNA"/>
</dbReference>
<dbReference type="RefSeq" id="WP_130410733.1">
    <property type="nucleotide sequence ID" value="NZ_SHKX01000010.1"/>
</dbReference>
<evidence type="ECO:0008006" key="3">
    <source>
        <dbReference type="Google" id="ProtNLM"/>
    </source>
</evidence>
<protein>
    <recommendedName>
        <fullName evidence="3">HEAT repeat protein</fullName>
    </recommendedName>
</protein>
<evidence type="ECO:0000313" key="1">
    <source>
        <dbReference type="EMBL" id="RZU47494.1"/>
    </source>
</evidence>
<accession>A0A4Q7ZBF8</accession>
<gene>
    <name evidence="1" type="ORF">EV700_0457</name>
</gene>
<dbReference type="InterPro" id="IPR011989">
    <property type="entry name" value="ARM-like"/>
</dbReference>
<dbReference type="AlphaFoldDB" id="A0A4Q7ZBF8"/>
<proteinExistence type="predicted"/>
<reference evidence="1 2" key="1">
    <citation type="submission" date="2019-02" db="EMBL/GenBank/DDBJ databases">
        <title>Genomic Encyclopedia of Type Strains, Phase IV (KMG-IV): sequencing the most valuable type-strain genomes for metagenomic binning, comparative biology and taxonomic classification.</title>
        <authorList>
            <person name="Goeker M."/>
        </authorList>
    </citation>
    <scope>NUCLEOTIDE SEQUENCE [LARGE SCALE GENOMIC DNA]</scope>
    <source>
        <strain evidence="1 2">DSM 105135</strain>
    </source>
</reference>
<dbReference type="Gene3D" id="1.25.10.10">
    <property type="entry name" value="Leucine-rich Repeat Variant"/>
    <property type="match status" value="1"/>
</dbReference>
<sequence>MSPVFSVRLLAGVTLTVPALLWMLSPNAPEPSAASYRTHTQAVVADNMPAPPVSTLVTAHRQAALPPTGHSDAQIMALIQRLANAGDEEGLYRIRSLLADRDSGQGLRLANVLLEQSDIRLRRVGIDLITSFSMTDPTVHQQVALLLKEEQSPELLLRLLARMDAPIDLYGTDTEISSGLHRLLTSTDNDVRSQALLQLLQWDDYATLEGYLYQALNDPSPEVRLSATTVVGLIDTRSTTLKSALLAIRDNPRESIDMHRNVITALHNMDAYEADPQSSL</sequence>
<keyword evidence="2" id="KW-1185">Reference proteome</keyword>
<dbReference type="Proteomes" id="UP000292423">
    <property type="component" value="Unassembled WGS sequence"/>
</dbReference>